<comment type="catalytic activity">
    <reaction evidence="8">
        <text>fluoride(in) = fluoride(out)</text>
        <dbReference type="Rhea" id="RHEA:76159"/>
        <dbReference type="ChEBI" id="CHEBI:17051"/>
    </reaction>
    <physiologicalReaction direction="left-to-right" evidence="8">
        <dbReference type="Rhea" id="RHEA:76160"/>
    </physiologicalReaction>
</comment>
<keyword evidence="10" id="KW-0813">Transport</keyword>
<proteinExistence type="inferred from homology"/>
<reference evidence="12" key="1">
    <citation type="submission" date="2016-11" db="EMBL/GenBank/DDBJ databases">
        <authorList>
            <person name="Varghese N."/>
            <person name="Submissions S."/>
        </authorList>
    </citation>
    <scope>NUCLEOTIDE SEQUENCE [LARGE SCALE GENOMIC DNA]</scope>
    <source>
        <strain evidence="12">DSM 11003</strain>
    </source>
</reference>
<keyword evidence="12" id="KW-1185">Reference proteome</keyword>
<keyword evidence="4 10" id="KW-1133">Transmembrane helix</keyword>
<evidence type="ECO:0000256" key="5">
    <source>
        <dbReference type="ARBA" id="ARBA00023136"/>
    </source>
</evidence>
<dbReference type="PANTHER" id="PTHR28259:SF1">
    <property type="entry name" value="FLUORIDE EXPORT PROTEIN 1-RELATED"/>
    <property type="match status" value="1"/>
</dbReference>
<dbReference type="GO" id="GO:0062054">
    <property type="term" value="F:fluoride channel activity"/>
    <property type="evidence" value="ECO:0007669"/>
    <property type="project" value="UniProtKB-UniRule"/>
</dbReference>
<dbReference type="Pfam" id="PF02537">
    <property type="entry name" value="CRCB"/>
    <property type="match status" value="1"/>
</dbReference>
<feature type="binding site" evidence="10">
    <location>
        <position position="74"/>
    </location>
    <ligand>
        <name>Na(+)</name>
        <dbReference type="ChEBI" id="CHEBI:29101"/>
        <note>structural</note>
    </ligand>
</feature>
<evidence type="ECO:0000256" key="1">
    <source>
        <dbReference type="ARBA" id="ARBA00004651"/>
    </source>
</evidence>
<dbReference type="PANTHER" id="PTHR28259">
    <property type="entry name" value="FLUORIDE EXPORT PROTEIN 1-RELATED"/>
    <property type="match status" value="1"/>
</dbReference>
<comment type="similarity">
    <text evidence="7 10">Belongs to the fluoride channel Fluc/FEX (TC 1.A.43) family.</text>
</comment>
<dbReference type="OrthoDB" id="9815830at2"/>
<keyword evidence="2 10" id="KW-1003">Cell membrane</keyword>
<keyword evidence="5 10" id="KW-0472">Membrane</keyword>
<dbReference type="STRING" id="1123382.SAMN02745221_02047"/>
<comment type="subcellular location">
    <subcellularLocation>
        <location evidence="1 10">Cell membrane</location>
        <topology evidence="1 10">Multi-pass membrane protein</topology>
    </subcellularLocation>
</comment>
<feature type="transmembrane region" description="Helical" evidence="10">
    <location>
        <begin position="94"/>
        <end position="120"/>
    </location>
</feature>
<evidence type="ECO:0000256" key="7">
    <source>
        <dbReference type="ARBA" id="ARBA00035120"/>
    </source>
</evidence>
<feature type="transmembrane region" description="Helical" evidence="10">
    <location>
        <begin position="64"/>
        <end position="82"/>
    </location>
</feature>
<evidence type="ECO:0000256" key="9">
    <source>
        <dbReference type="ARBA" id="ARBA00049940"/>
    </source>
</evidence>
<evidence type="ECO:0000256" key="3">
    <source>
        <dbReference type="ARBA" id="ARBA00022692"/>
    </source>
</evidence>
<dbReference type="GO" id="GO:0046872">
    <property type="term" value="F:metal ion binding"/>
    <property type="evidence" value="ECO:0007669"/>
    <property type="project" value="UniProtKB-KW"/>
</dbReference>
<name>A0A1M5RIY6_9FIRM</name>
<evidence type="ECO:0000313" key="11">
    <source>
        <dbReference type="EMBL" id="SHH26287.1"/>
    </source>
</evidence>
<evidence type="ECO:0000256" key="8">
    <source>
        <dbReference type="ARBA" id="ARBA00035585"/>
    </source>
</evidence>
<comment type="activity regulation">
    <text evidence="10">Na(+) is not transported, but it plays an essential structural role and its presence is essential for fluoride channel function.</text>
</comment>
<gene>
    <name evidence="10" type="primary">fluC</name>
    <name evidence="10" type="synonym">crcB</name>
    <name evidence="11" type="ORF">SAMN02745221_02047</name>
</gene>
<keyword evidence="10" id="KW-0915">Sodium</keyword>
<keyword evidence="10" id="KW-0406">Ion transport</keyword>
<dbReference type="EMBL" id="FQWY01000050">
    <property type="protein sequence ID" value="SHH26287.1"/>
    <property type="molecule type" value="Genomic_DNA"/>
</dbReference>
<evidence type="ECO:0000256" key="6">
    <source>
        <dbReference type="ARBA" id="ARBA00023303"/>
    </source>
</evidence>
<keyword evidence="6 10" id="KW-0407">Ion channel</keyword>
<accession>A0A1M5RIY6</accession>
<evidence type="ECO:0000313" key="12">
    <source>
        <dbReference type="Proteomes" id="UP000242329"/>
    </source>
</evidence>
<dbReference type="Proteomes" id="UP000242329">
    <property type="component" value="Unassembled WGS sequence"/>
</dbReference>
<feature type="transmembrane region" description="Helical" evidence="10">
    <location>
        <begin position="33"/>
        <end position="52"/>
    </location>
</feature>
<dbReference type="GO" id="GO:0140114">
    <property type="term" value="P:cellular detoxification of fluoride"/>
    <property type="evidence" value="ECO:0007669"/>
    <property type="project" value="UniProtKB-UniRule"/>
</dbReference>
<evidence type="ECO:0000256" key="4">
    <source>
        <dbReference type="ARBA" id="ARBA00022989"/>
    </source>
</evidence>
<keyword evidence="3 10" id="KW-0812">Transmembrane</keyword>
<keyword evidence="10" id="KW-0479">Metal-binding</keyword>
<evidence type="ECO:0000256" key="2">
    <source>
        <dbReference type="ARBA" id="ARBA00022475"/>
    </source>
</evidence>
<sequence>MAAYLLIAAGGVLGALARYMTATTAASKWGTFFPYGTLIVNVIGCFLVGYLVLKGIEGALSPNLRFFLVVGFGGAFTTFSSFSAETLLLLRDGLYTYALLNVGLNLVLCLGASFLGFMLAKAL</sequence>
<protein>
    <recommendedName>
        <fullName evidence="10">Fluoride-specific ion channel FluC</fullName>
    </recommendedName>
</protein>
<dbReference type="HAMAP" id="MF_00454">
    <property type="entry name" value="FluC"/>
    <property type="match status" value="1"/>
</dbReference>
<organism evidence="11 12">
    <name type="scientific">Thermosyntropha lipolytica DSM 11003</name>
    <dbReference type="NCBI Taxonomy" id="1123382"/>
    <lineage>
        <taxon>Bacteria</taxon>
        <taxon>Bacillati</taxon>
        <taxon>Bacillota</taxon>
        <taxon>Clostridia</taxon>
        <taxon>Eubacteriales</taxon>
        <taxon>Syntrophomonadaceae</taxon>
        <taxon>Thermosyntropha</taxon>
    </lineage>
</organism>
<dbReference type="AlphaFoldDB" id="A0A1M5RIY6"/>
<feature type="binding site" evidence="10">
    <location>
        <position position="77"/>
    </location>
    <ligand>
        <name>Na(+)</name>
        <dbReference type="ChEBI" id="CHEBI:29101"/>
        <note>structural</note>
    </ligand>
</feature>
<evidence type="ECO:0000256" key="10">
    <source>
        <dbReference type="HAMAP-Rule" id="MF_00454"/>
    </source>
</evidence>
<dbReference type="InterPro" id="IPR003691">
    <property type="entry name" value="FluC"/>
</dbReference>
<dbReference type="GO" id="GO:0005886">
    <property type="term" value="C:plasma membrane"/>
    <property type="evidence" value="ECO:0007669"/>
    <property type="project" value="UniProtKB-SubCell"/>
</dbReference>
<comment type="function">
    <text evidence="9 10">Fluoride-specific ion channel. Important for reducing fluoride concentration in the cell, thus reducing its toxicity.</text>
</comment>
<dbReference type="NCBIfam" id="TIGR00494">
    <property type="entry name" value="crcB"/>
    <property type="match status" value="1"/>
</dbReference>
<dbReference type="RefSeq" id="WP_143156935.1">
    <property type="nucleotide sequence ID" value="NZ_FQWY01000050.1"/>
</dbReference>